<dbReference type="SMART" id="SM01217">
    <property type="entry name" value="Fn3_like"/>
    <property type="match status" value="1"/>
</dbReference>
<comment type="similarity">
    <text evidence="1 4">Belongs to the glycosyl hydrolase 3 family.</text>
</comment>
<keyword evidence="2 4" id="KW-0378">Hydrolase</keyword>
<organism evidence="6 7">
    <name type="scientific">Scardovia inopinata F0304</name>
    <dbReference type="NCBI Taxonomy" id="641146"/>
    <lineage>
        <taxon>Bacteria</taxon>
        <taxon>Bacillati</taxon>
        <taxon>Actinomycetota</taxon>
        <taxon>Actinomycetes</taxon>
        <taxon>Bifidobacteriales</taxon>
        <taxon>Bifidobacteriaceae</taxon>
        <taxon>Scardovia</taxon>
    </lineage>
</organism>
<proteinExistence type="inferred from homology"/>
<feature type="domain" description="Fibronectin type III-like" evidence="5">
    <location>
        <begin position="638"/>
        <end position="708"/>
    </location>
</feature>
<dbReference type="InterPro" id="IPR036881">
    <property type="entry name" value="Glyco_hydro_3_C_sf"/>
</dbReference>
<protein>
    <recommendedName>
        <fullName evidence="5">Fibronectin type III-like domain-containing protein</fullName>
    </recommendedName>
</protein>
<dbReference type="PRINTS" id="PR00133">
    <property type="entry name" value="GLHYDRLASE3"/>
</dbReference>
<dbReference type="Gene3D" id="2.60.40.10">
    <property type="entry name" value="Immunoglobulins"/>
    <property type="match status" value="1"/>
</dbReference>
<reference evidence="6 7" key="1">
    <citation type="submission" date="2012-01" db="EMBL/GenBank/DDBJ databases">
        <title>The Genome Sequence of Scardovia inopinata F0304.</title>
        <authorList>
            <consortium name="The Broad Institute Genome Sequencing Platform"/>
            <person name="Ward D."/>
            <person name="Earl A."/>
            <person name="Feldgarden M."/>
            <person name="Gevers D."/>
            <person name="Young S."/>
            <person name="Zeng Q."/>
            <person name="Koehrsen M."/>
            <person name="Alvarado L."/>
            <person name="Berlin A.M."/>
            <person name="Borenstein D."/>
            <person name="Chapman S.B."/>
            <person name="Chen Z."/>
            <person name="Engels R."/>
            <person name="Freedman E."/>
            <person name="Gellesch M."/>
            <person name="Goldberg J."/>
            <person name="Griggs A."/>
            <person name="Gujja S."/>
            <person name="Heilman E.R."/>
            <person name="Heiman D.I."/>
            <person name="Hepburn T.A."/>
            <person name="Howarth C."/>
            <person name="Jen D."/>
            <person name="Larson L."/>
            <person name="Mehta T."/>
            <person name="Park D."/>
            <person name="Pearson M."/>
            <person name="Richards J."/>
            <person name="Roberts A."/>
            <person name="Saif S."/>
            <person name="Shea T.D."/>
            <person name="Shenoy N."/>
            <person name="Sisk P."/>
            <person name="Stolte C."/>
            <person name="Sykes S.N."/>
            <person name="Walk T."/>
            <person name="White J."/>
            <person name="Yandava C."/>
            <person name="Izard J."/>
            <person name="Baranova O.V."/>
            <person name="Blanton J.M."/>
            <person name="Tanner A.C."/>
            <person name="Dewhirst F."/>
            <person name="Haas B."/>
            <person name="Nusbaum C."/>
            <person name="Birren B."/>
        </authorList>
    </citation>
    <scope>NUCLEOTIDE SEQUENCE [LARGE SCALE GENOMIC DNA]</scope>
    <source>
        <strain evidence="6 7">F0304</strain>
    </source>
</reference>
<dbReference type="InterPro" id="IPR013783">
    <property type="entry name" value="Ig-like_fold"/>
</dbReference>
<dbReference type="InterPro" id="IPR002772">
    <property type="entry name" value="Glyco_hydro_3_C"/>
</dbReference>
<dbReference type="Gene3D" id="3.20.20.300">
    <property type="entry name" value="Glycoside hydrolase, family 3, N-terminal domain"/>
    <property type="match status" value="1"/>
</dbReference>
<dbReference type="Proteomes" id="UP000005777">
    <property type="component" value="Unassembled WGS sequence"/>
</dbReference>
<keyword evidence="4" id="KW-0326">Glycosidase</keyword>
<gene>
    <name evidence="6" type="ORF">HMPREF9020_01195</name>
</gene>
<evidence type="ECO:0000256" key="1">
    <source>
        <dbReference type="ARBA" id="ARBA00005336"/>
    </source>
</evidence>
<comment type="caution">
    <text evidence="6">The sequence shown here is derived from an EMBL/GenBank/DDBJ whole genome shotgun (WGS) entry which is preliminary data.</text>
</comment>
<dbReference type="InterPro" id="IPR050288">
    <property type="entry name" value="Cellulose_deg_GH3"/>
</dbReference>
<dbReference type="SUPFAM" id="SSF52279">
    <property type="entry name" value="Beta-D-glucan exohydrolase, C-terminal domain"/>
    <property type="match status" value="1"/>
</dbReference>
<sequence>MTVITDKNRQTAAKLLTQLTLDEKIDMIHGNGLFQTKGVLRMGIPPLKMSDGPMGVRQEFSQEAWEGIYRDRDCATYLPCGSALASTWNPNLAFKQGQVLGQEARGRGKDIILGPSVNIKRCPLSGRNFEYLSEDPYLTEQMSLPYIKGVQESDVAACIKHFAANSQETDRLMVDESISERALREIYLPVFKTAVRDGGVLSLMGAYNLVNGERCCESVTLLDNILREEWGFNGVVISDWGGVFRTKESAEVSLDIEMSVSSNFDDYKFARPLKKAIETGKIPRETVDKKVFHILCLMDALHMLPSANSDRRTDMCEPVRKVGSYSTPEHRMAALDIARESIILLKNNNSLLPLKPNQIDRLLVIGANADRTHSQGGGSAEIKSLYEVSPLLGLCGLLGGQTEVTYLPGYEVGESHRQDQSWQAESLNDGTAGQDLATGSSLASRQLADEAVAQAAKCSHVLFIGGLDHDYDCEGVDRKSMNLPYGQDALIERLLEVNSRTILAFVGGSPVAMPWEDKAHAIVWSWYGGCEAGTALAEVLLGRINPSGHLPETFPLETQDCPAVSIGTFGEKRQVAYSEDIYVGYRYYESNHVPVRFCFGHGLTYTHFEYSDLDVSTDSRAADLTFSVTNTGEMAGFALPQVYLSLRATGEDRPEKELKKFTKIYLRPGQRQDIHLVLSKNQALRYWSLKSGRYEIAPEASVFVGESVQDIRLSAEIK</sequence>
<dbReference type="eggNOG" id="COG1472">
    <property type="taxonomic scope" value="Bacteria"/>
</dbReference>
<dbReference type="InterPro" id="IPR019800">
    <property type="entry name" value="Glyco_hydro_3_AS"/>
</dbReference>
<dbReference type="PANTHER" id="PTHR42715">
    <property type="entry name" value="BETA-GLUCOSIDASE"/>
    <property type="match status" value="1"/>
</dbReference>
<accession>W5IGN7</accession>
<evidence type="ECO:0000259" key="5">
    <source>
        <dbReference type="SMART" id="SM01217"/>
    </source>
</evidence>
<dbReference type="Pfam" id="PF01915">
    <property type="entry name" value="Glyco_hydro_3_C"/>
    <property type="match status" value="1"/>
</dbReference>
<dbReference type="GO" id="GO:0004553">
    <property type="term" value="F:hydrolase activity, hydrolyzing O-glycosyl compounds"/>
    <property type="evidence" value="ECO:0007669"/>
    <property type="project" value="InterPro"/>
</dbReference>
<dbReference type="HOGENOM" id="CLU_004542_4_1_11"/>
<evidence type="ECO:0000313" key="6">
    <source>
        <dbReference type="EMBL" id="EFG26116.1"/>
    </source>
</evidence>
<dbReference type="PROSITE" id="PS00775">
    <property type="entry name" value="GLYCOSYL_HYDROL_F3"/>
    <property type="match status" value="1"/>
</dbReference>
<keyword evidence="3" id="KW-0119">Carbohydrate metabolism</keyword>
<dbReference type="InterPro" id="IPR026891">
    <property type="entry name" value="Fn3-like"/>
</dbReference>
<dbReference type="Pfam" id="PF00933">
    <property type="entry name" value="Glyco_hydro_3"/>
    <property type="match status" value="1"/>
</dbReference>
<dbReference type="SUPFAM" id="SSF51445">
    <property type="entry name" value="(Trans)glycosidases"/>
    <property type="match status" value="1"/>
</dbReference>
<dbReference type="PANTHER" id="PTHR42715:SF10">
    <property type="entry name" value="BETA-GLUCOSIDASE"/>
    <property type="match status" value="1"/>
</dbReference>
<dbReference type="Gene3D" id="3.40.50.1700">
    <property type="entry name" value="Glycoside hydrolase family 3 C-terminal domain"/>
    <property type="match status" value="1"/>
</dbReference>
<evidence type="ECO:0000256" key="3">
    <source>
        <dbReference type="ARBA" id="ARBA00023277"/>
    </source>
</evidence>
<dbReference type="GO" id="GO:0005975">
    <property type="term" value="P:carbohydrate metabolic process"/>
    <property type="evidence" value="ECO:0007669"/>
    <property type="project" value="InterPro"/>
</dbReference>
<dbReference type="InterPro" id="IPR001764">
    <property type="entry name" value="Glyco_hydro_3_N"/>
</dbReference>
<name>W5IGN7_SCAIO</name>
<dbReference type="AlphaFoldDB" id="W5IGN7"/>
<dbReference type="RefSeq" id="WP_006293588.1">
    <property type="nucleotide sequence ID" value="NZ_GG770226.1"/>
</dbReference>
<dbReference type="InterPro" id="IPR017853">
    <property type="entry name" value="GH"/>
</dbReference>
<dbReference type="EMBL" id="ADCX01000010">
    <property type="protein sequence ID" value="EFG26116.1"/>
    <property type="molecule type" value="Genomic_DNA"/>
</dbReference>
<evidence type="ECO:0000256" key="2">
    <source>
        <dbReference type="ARBA" id="ARBA00022801"/>
    </source>
</evidence>
<evidence type="ECO:0000313" key="7">
    <source>
        <dbReference type="Proteomes" id="UP000005777"/>
    </source>
</evidence>
<keyword evidence="7" id="KW-1185">Reference proteome</keyword>
<evidence type="ECO:0000256" key="4">
    <source>
        <dbReference type="RuleBase" id="RU361161"/>
    </source>
</evidence>
<dbReference type="InterPro" id="IPR036962">
    <property type="entry name" value="Glyco_hydro_3_N_sf"/>
</dbReference>
<dbReference type="Pfam" id="PF14310">
    <property type="entry name" value="Fn3-like"/>
    <property type="match status" value="1"/>
</dbReference>